<dbReference type="EMBL" id="QWJJ01000008">
    <property type="protein sequence ID" value="RII38735.1"/>
    <property type="molecule type" value="Genomic_DNA"/>
</dbReference>
<dbReference type="RefSeq" id="WP_119399080.1">
    <property type="nucleotide sequence ID" value="NZ_QWJJ01000008.1"/>
</dbReference>
<name>A0A399J049_9RHOB</name>
<protein>
    <submittedName>
        <fullName evidence="1">Uncharacterized protein</fullName>
    </submittedName>
</protein>
<accession>A0A399J049</accession>
<dbReference type="Proteomes" id="UP000265848">
    <property type="component" value="Unassembled WGS sequence"/>
</dbReference>
<dbReference type="OrthoDB" id="8455769at2"/>
<proteinExistence type="predicted"/>
<evidence type="ECO:0000313" key="1">
    <source>
        <dbReference type="EMBL" id="RII38735.1"/>
    </source>
</evidence>
<organism evidence="1 2">
    <name type="scientific">Pseudooceanicola sediminis</name>
    <dbReference type="NCBI Taxonomy" id="2211117"/>
    <lineage>
        <taxon>Bacteria</taxon>
        <taxon>Pseudomonadati</taxon>
        <taxon>Pseudomonadota</taxon>
        <taxon>Alphaproteobacteria</taxon>
        <taxon>Rhodobacterales</taxon>
        <taxon>Paracoccaceae</taxon>
        <taxon>Pseudooceanicola</taxon>
    </lineage>
</organism>
<gene>
    <name evidence="1" type="ORF">DL237_10810</name>
</gene>
<comment type="caution">
    <text evidence="1">The sequence shown here is derived from an EMBL/GenBank/DDBJ whole genome shotgun (WGS) entry which is preliminary data.</text>
</comment>
<reference evidence="1 2" key="1">
    <citation type="submission" date="2018-08" db="EMBL/GenBank/DDBJ databases">
        <title>Pseudooceanicola sediminis CY03 in the family Rhodobacteracea.</title>
        <authorList>
            <person name="Zhang Y.-J."/>
        </authorList>
    </citation>
    <scope>NUCLEOTIDE SEQUENCE [LARGE SCALE GENOMIC DNA]</scope>
    <source>
        <strain evidence="1 2">CY03</strain>
    </source>
</reference>
<dbReference type="AlphaFoldDB" id="A0A399J049"/>
<keyword evidence="2" id="KW-1185">Reference proteome</keyword>
<sequence length="171" mass="18900">MVEKLPTKEICDILGIDRQRLNEDIASGAYYFAPEAEAQHIGRLWDEADVFGLFVYSFLSRVYSSLDDQSKRSDHRKPAISKRVAAMYAEQIVAAARSPETNGASRIDFPLTGFNNDWTANKVGSAPCFIANGAISNVATICFSLDGIRDEIEGRKKFMAERAANNTNAID</sequence>
<evidence type="ECO:0000313" key="2">
    <source>
        <dbReference type="Proteomes" id="UP000265848"/>
    </source>
</evidence>